<dbReference type="InterPro" id="IPR000705">
    <property type="entry name" value="Galactokinase"/>
</dbReference>
<organism evidence="15 16">
    <name type="scientific">Pseudohalioglobus sediminis</name>
    <dbReference type="NCBI Taxonomy" id="2606449"/>
    <lineage>
        <taxon>Bacteria</taxon>
        <taxon>Pseudomonadati</taxon>
        <taxon>Pseudomonadota</taxon>
        <taxon>Gammaproteobacteria</taxon>
        <taxon>Cellvibrionales</taxon>
        <taxon>Halieaceae</taxon>
        <taxon>Pseudohalioglobus</taxon>
    </lineage>
</organism>
<evidence type="ECO:0000259" key="14">
    <source>
        <dbReference type="Pfam" id="PF10509"/>
    </source>
</evidence>
<dbReference type="GO" id="GO:0004335">
    <property type="term" value="F:galactokinase activity"/>
    <property type="evidence" value="ECO:0007669"/>
    <property type="project" value="UniProtKB-UniRule"/>
</dbReference>
<dbReference type="EC" id="2.7.1.6" evidence="11"/>
<comment type="similarity">
    <text evidence="1">Belongs to the GHMP kinase family. GalK subfamily.</text>
</comment>
<dbReference type="GO" id="GO:0005829">
    <property type="term" value="C:cytosol"/>
    <property type="evidence" value="ECO:0007669"/>
    <property type="project" value="TreeGrafter"/>
</dbReference>
<reference evidence="15 16" key="1">
    <citation type="submission" date="2019-09" db="EMBL/GenBank/DDBJ databases">
        <authorList>
            <person name="Chen X.-Y."/>
        </authorList>
    </citation>
    <scope>NUCLEOTIDE SEQUENCE [LARGE SCALE GENOMIC DNA]</scope>
    <source>
        <strain evidence="15 16">NY5</strain>
    </source>
</reference>
<accession>A0A5B0WZN3</accession>
<protein>
    <recommendedName>
        <fullName evidence="11">Galactokinase</fullName>
        <ecNumber evidence="11">2.7.1.6</ecNumber>
    </recommendedName>
</protein>
<dbReference type="InterPro" id="IPR014721">
    <property type="entry name" value="Ribsml_uS5_D2-typ_fold_subgr"/>
</dbReference>
<dbReference type="SUPFAM" id="SSF55060">
    <property type="entry name" value="GHMP Kinase, C-terminal domain"/>
    <property type="match status" value="1"/>
</dbReference>
<dbReference type="Pfam" id="PF10509">
    <property type="entry name" value="GalKase_gal_bdg"/>
    <property type="match status" value="1"/>
</dbReference>
<evidence type="ECO:0000256" key="3">
    <source>
        <dbReference type="ARBA" id="ARBA00022679"/>
    </source>
</evidence>
<dbReference type="RefSeq" id="WP_149610806.1">
    <property type="nucleotide sequence ID" value="NZ_VTUX01000003.1"/>
</dbReference>
<keyword evidence="16" id="KW-1185">Reference proteome</keyword>
<dbReference type="GO" id="GO:0046872">
    <property type="term" value="F:metal ion binding"/>
    <property type="evidence" value="ECO:0007669"/>
    <property type="project" value="UniProtKB-KW"/>
</dbReference>
<evidence type="ECO:0000256" key="7">
    <source>
        <dbReference type="ARBA" id="ARBA00022840"/>
    </source>
</evidence>
<dbReference type="InterPro" id="IPR006206">
    <property type="entry name" value="Mevalonate/galactokinase"/>
</dbReference>
<evidence type="ECO:0000313" key="15">
    <source>
        <dbReference type="EMBL" id="KAA1192513.1"/>
    </source>
</evidence>
<feature type="domain" description="Galactokinase N-terminal" evidence="14">
    <location>
        <begin position="13"/>
        <end position="61"/>
    </location>
</feature>
<evidence type="ECO:0000256" key="10">
    <source>
        <dbReference type="ARBA" id="ARBA00023277"/>
    </source>
</evidence>
<feature type="domain" description="GHMP kinase N-terminal" evidence="12">
    <location>
        <begin position="96"/>
        <end position="182"/>
    </location>
</feature>
<dbReference type="InterPro" id="IPR020568">
    <property type="entry name" value="Ribosomal_Su5_D2-typ_SF"/>
</dbReference>
<evidence type="ECO:0000313" key="16">
    <source>
        <dbReference type="Proteomes" id="UP000323708"/>
    </source>
</evidence>
<dbReference type="Gene3D" id="3.30.230.10">
    <property type="match status" value="1"/>
</dbReference>
<dbReference type="PRINTS" id="PR00473">
    <property type="entry name" value="GALCTOKINASE"/>
</dbReference>
<evidence type="ECO:0000256" key="5">
    <source>
        <dbReference type="ARBA" id="ARBA00022741"/>
    </source>
</evidence>
<dbReference type="GO" id="GO:0005524">
    <property type="term" value="F:ATP binding"/>
    <property type="evidence" value="ECO:0007669"/>
    <property type="project" value="UniProtKB-UniRule"/>
</dbReference>
<dbReference type="FunFam" id="3.30.230.10:FF:000017">
    <property type="entry name" value="Galactokinase"/>
    <property type="match status" value="1"/>
</dbReference>
<dbReference type="InterPro" id="IPR006204">
    <property type="entry name" value="GHMP_kinase_N_dom"/>
</dbReference>
<dbReference type="FunFam" id="3.30.70.890:FF:000001">
    <property type="entry name" value="Galactokinase"/>
    <property type="match status" value="1"/>
</dbReference>
<evidence type="ECO:0000259" key="13">
    <source>
        <dbReference type="Pfam" id="PF08544"/>
    </source>
</evidence>
<evidence type="ECO:0000256" key="8">
    <source>
        <dbReference type="ARBA" id="ARBA00022842"/>
    </source>
</evidence>
<dbReference type="Pfam" id="PF00288">
    <property type="entry name" value="GHMP_kinases_N"/>
    <property type="match status" value="1"/>
</dbReference>
<dbReference type="SUPFAM" id="SSF54211">
    <property type="entry name" value="Ribosomal protein S5 domain 2-like"/>
    <property type="match status" value="1"/>
</dbReference>
<dbReference type="InterPro" id="IPR019539">
    <property type="entry name" value="GalKase_N"/>
</dbReference>
<keyword evidence="10" id="KW-0119">Carbohydrate metabolism</keyword>
<dbReference type="Proteomes" id="UP000323708">
    <property type="component" value="Unassembled WGS sequence"/>
</dbReference>
<feature type="domain" description="GHMP kinase C-terminal" evidence="13">
    <location>
        <begin position="284"/>
        <end position="357"/>
    </location>
</feature>
<evidence type="ECO:0000256" key="2">
    <source>
        <dbReference type="ARBA" id="ARBA00022490"/>
    </source>
</evidence>
<evidence type="ECO:0000256" key="11">
    <source>
        <dbReference type="NCBIfam" id="TIGR00131"/>
    </source>
</evidence>
<dbReference type="AlphaFoldDB" id="A0A5B0WZN3"/>
<name>A0A5B0WZN3_9GAMM</name>
<gene>
    <name evidence="15" type="primary">galK</name>
    <name evidence="15" type="ORF">F0M18_07525</name>
</gene>
<keyword evidence="8" id="KW-0460">Magnesium</keyword>
<evidence type="ECO:0000256" key="4">
    <source>
        <dbReference type="ARBA" id="ARBA00022723"/>
    </source>
</evidence>
<keyword evidence="7" id="KW-0067">ATP-binding</keyword>
<proteinExistence type="inferred from homology"/>
<dbReference type="Pfam" id="PF08544">
    <property type="entry name" value="GHMP_kinases_C"/>
    <property type="match status" value="1"/>
</dbReference>
<keyword evidence="9" id="KW-0299">Galactose metabolism</keyword>
<dbReference type="InterPro" id="IPR006203">
    <property type="entry name" value="GHMP_knse_ATP-bd_CS"/>
</dbReference>
<dbReference type="EMBL" id="VTUX01000003">
    <property type="protein sequence ID" value="KAA1192513.1"/>
    <property type="molecule type" value="Genomic_DNA"/>
</dbReference>
<keyword evidence="6 15" id="KW-0418">Kinase</keyword>
<dbReference type="GO" id="GO:0006012">
    <property type="term" value="P:galactose metabolic process"/>
    <property type="evidence" value="ECO:0007669"/>
    <property type="project" value="UniProtKB-UniRule"/>
</dbReference>
<dbReference type="Gene3D" id="3.30.70.890">
    <property type="entry name" value="GHMP kinase, C-terminal domain"/>
    <property type="match status" value="1"/>
</dbReference>
<evidence type="ECO:0000259" key="12">
    <source>
        <dbReference type="Pfam" id="PF00288"/>
    </source>
</evidence>
<dbReference type="InterPro" id="IPR013750">
    <property type="entry name" value="GHMP_kinase_C_dom"/>
</dbReference>
<comment type="caution">
    <text evidence="15">The sequence shown here is derived from an EMBL/GenBank/DDBJ whole genome shotgun (WGS) entry which is preliminary data.</text>
</comment>
<keyword evidence="2" id="KW-0963">Cytoplasm</keyword>
<dbReference type="PROSITE" id="PS00627">
    <property type="entry name" value="GHMP_KINASES_ATP"/>
    <property type="match status" value="1"/>
</dbReference>
<dbReference type="InterPro" id="IPR036554">
    <property type="entry name" value="GHMP_kinase_C_sf"/>
</dbReference>
<evidence type="ECO:0000256" key="6">
    <source>
        <dbReference type="ARBA" id="ARBA00022777"/>
    </source>
</evidence>
<keyword evidence="5" id="KW-0547">Nucleotide-binding</keyword>
<dbReference type="PANTHER" id="PTHR10457:SF7">
    <property type="entry name" value="GALACTOKINASE-RELATED"/>
    <property type="match status" value="1"/>
</dbReference>
<dbReference type="PIRSF" id="PIRSF000530">
    <property type="entry name" value="Galactokinase"/>
    <property type="match status" value="1"/>
</dbReference>
<keyword evidence="3 15" id="KW-0808">Transferase</keyword>
<sequence>MNSVQRRQRMADAFQQRFSRSATHWVRAPGRVDAMGSHTDYNGGFVLTVPIDRDTWIAAAPRNDSRVRMASLNLPEAAELDLSAVPASPLAGWPVYVQAVIRALQDEGMTLRGCDLLVHGTVPIASGLSSSASLEAASAVLLTTLAGTVMEPVRMALLCQRAENETVGVNCGILDQYSVILGEQGSMLLLDCRDLRHQYAPIPAGLVPVICNTNRHRELSGSEYGERRSSCEQGMAVLRRARPEITCLRDLTPDQFDTLATLLDPLVARRCRFVVEENARVLRMADALRDGDLQVIGELCAASFAGARGLYEITIPEMEQMYAAAMAAPGVVGVRQAGAGFGGCMLALVASADVNEFIAATGSGYRHASGIEADIYPVQPAPGAGLLAQETLS</sequence>
<dbReference type="NCBIfam" id="TIGR00131">
    <property type="entry name" value="gal_kin"/>
    <property type="match status" value="1"/>
</dbReference>
<dbReference type="PRINTS" id="PR00959">
    <property type="entry name" value="MEVGALKINASE"/>
</dbReference>
<keyword evidence="4" id="KW-0479">Metal-binding</keyword>
<dbReference type="PANTHER" id="PTHR10457">
    <property type="entry name" value="MEVALONATE KINASE/GALACTOKINASE"/>
    <property type="match status" value="1"/>
</dbReference>
<evidence type="ECO:0000256" key="1">
    <source>
        <dbReference type="ARBA" id="ARBA00006566"/>
    </source>
</evidence>
<evidence type="ECO:0000256" key="9">
    <source>
        <dbReference type="ARBA" id="ARBA00023144"/>
    </source>
</evidence>